<gene>
    <name evidence="2" type="ORF">SDC9_20143</name>
    <name evidence="3" type="ORF">SDC9_20204</name>
</gene>
<dbReference type="EMBL" id="VSSQ01000080">
    <property type="protein sequence ID" value="MPL74393.1"/>
    <property type="molecule type" value="Genomic_DNA"/>
</dbReference>
<dbReference type="EMBL" id="VSSQ01000080">
    <property type="protein sequence ID" value="MPL74332.1"/>
    <property type="molecule type" value="Genomic_DNA"/>
</dbReference>
<dbReference type="InterPro" id="IPR023346">
    <property type="entry name" value="Lysozyme-like_dom_sf"/>
</dbReference>
<feature type="domain" description="N-acetylmuramidase" evidence="1">
    <location>
        <begin position="16"/>
        <end position="182"/>
    </location>
</feature>
<evidence type="ECO:0000313" key="2">
    <source>
        <dbReference type="EMBL" id="MPL74332.1"/>
    </source>
</evidence>
<dbReference type="SUPFAM" id="SSF53955">
    <property type="entry name" value="Lysozyme-like"/>
    <property type="match status" value="1"/>
</dbReference>
<protein>
    <recommendedName>
        <fullName evidence="1">N-acetylmuramidase domain-containing protein</fullName>
    </recommendedName>
</protein>
<organism evidence="2">
    <name type="scientific">bioreactor metagenome</name>
    <dbReference type="NCBI Taxonomy" id="1076179"/>
    <lineage>
        <taxon>unclassified sequences</taxon>
        <taxon>metagenomes</taxon>
        <taxon>ecological metagenomes</taxon>
    </lineage>
</organism>
<proteinExistence type="predicted"/>
<accession>A0A644U652</accession>
<sequence length="184" mass="20719">MKEIVRKIASEFNIEFAALMAFIEVESSGKGFDPATGRIMIQFEPAWFRKLAPGAPAAEWSANKVDRQPAEWRAFNSAYVINPDAAMQSTSIGLGQVMGLHYKRLGYATVGTMWDDAKRSEEKQIWQIAKFITTDNKLLNALKNKNWHMVATLYNGAGYKALASRLGRTPYDISLKEAYLKYTL</sequence>
<comment type="caution">
    <text evidence="2">The sequence shown here is derived from an EMBL/GenBank/DDBJ whole genome shotgun (WGS) entry which is preliminary data.</text>
</comment>
<evidence type="ECO:0000259" key="1">
    <source>
        <dbReference type="Pfam" id="PF11860"/>
    </source>
</evidence>
<reference evidence="2" key="1">
    <citation type="submission" date="2019-08" db="EMBL/GenBank/DDBJ databases">
        <authorList>
            <person name="Kucharzyk K."/>
            <person name="Murdoch R.W."/>
            <person name="Higgins S."/>
            <person name="Loffler F."/>
        </authorList>
    </citation>
    <scope>NUCLEOTIDE SEQUENCE</scope>
</reference>
<dbReference type="AlphaFoldDB" id="A0A644U652"/>
<evidence type="ECO:0000313" key="3">
    <source>
        <dbReference type="EMBL" id="MPL74393.1"/>
    </source>
</evidence>
<dbReference type="Pfam" id="PF11860">
    <property type="entry name" value="Muramidase"/>
    <property type="match status" value="1"/>
</dbReference>
<name>A0A644U652_9ZZZZ</name>
<dbReference type="InterPro" id="IPR024408">
    <property type="entry name" value="Muramidase"/>
</dbReference>